<evidence type="ECO:0000313" key="2">
    <source>
        <dbReference type="Proteomes" id="UP000276133"/>
    </source>
</evidence>
<keyword evidence="2" id="KW-1185">Reference proteome</keyword>
<dbReference type="Proteomes" id="UP000276133">
    <property type="component" value="Unassembled WGS sequence"/>
</dbReference>
<evidence type="ECO:0000313" key="1">
    <source>
        <dbReference type="EMBL" id="RNA37628.1"/>
    </source>
</evidence>
<dbReference type="AlphaFoldDB" id="A0A3M7SQ37"/>
<organism evidence="1 2">
    <name type="scientific">Brachionus plicatilis</name>
    <name type="common">Marine rotifer</name>
    <name type="synonym">Brachionus muelleri</name>
    <dbReference type="NCBI Taxonomy" id="10195"/>
    <lineage>
        <taxon>Eukaryota</taxon>
        <taxon>Metazoa</taxon>
        <taxon>Spiralia</taxon>
        <taxon>Gnathifera</taxon>
        <taxon>Rotifera</taxon>
        <taxon>Eurotatoria</taxon>
        <taxon>Monogononta</taxon>
        <taxon>Pseudotrocha</taxon>
        <taxon>Ploima</taxon>
        <taxon>Brachionidae</taxon>
        <taxon>Brachionus</taxon>
    </lineage>
</organism>
<name>A0A3M7SQ37_BRAPC</name>
<gene>
    <name evidence="1" type="ORF">BpHYR1_007689</name>
</gene>
<dbReference type="EMBL" id="REGN01001011">
    <property type="protein sequence ID" value="RNA37628.1"/>
    <property type="molecule type" value="Genomic_DNA"/>
</dbReference>
<protein>
    <submittedName>
        <fullName evidence="1">Uncharacterized protein</fullName>
    </submittedName>
</protein>
<sequence>MLQLLELEFEVVIYGNLFNINLYLTLDRNNFYKSIRKPSPLDKGYTHVSSPSYNLIHMFYFSKFCLYNDDFDIFVIYFQNIFWTHLLNPKLYACKSSEIFSELKRISRPRKG</sequence>
<accession>A0A3M7SQ37</accession>
<proteinExistence type="predicted"/>
<reference evidence="1 2" key="1">
    <citation type="journal article" date="2018" name="Sci. Rep.">
        <title>Genomic signatures of local adaptation to the degree of environmental predictability in rotifers.</title>
        <authorList>
            <person name="Franch-Gras L."/>
            <person name="Hahn C."/>
            <person name="Garcia-Roger E.M."/>
            <person name="Carmona M.J."/>
            <person name="Serra M."/>
            <person name="Gomez A."/>
        </authorList>
    </citation>
    <scope>NUCLEOTIDE SEQUENCE [LARGE SCALE GENOMIC DNA]</scope>
    <source>
        <strain evidence="1">HYR1</strain>
    </source>
</reference>
<comment type="caution">
    <text evidence="1">The sequence shown here is derived from an EMBL/GenBank/DDBJ whole genome shotgun (WGS) entry which is preliminary data.</text>
</comment>